<protein>
    <submittedName>
        <fullName evidence="6">TetR/AcrR family transcriptional regulator</fullName>
    </submittedName>
</protein>
<dbReference type="PROSITE" id="PS50977">
    <property type="entry name" value="HTH_TETR_2"/>
    <property type="match status" value="1"/>
</dbReference>
<proteinExistence type="predicted"/>
<keyword evidence="7" id="KW-1185">Reference proteome</keyword>
<dbReference type="PANTHER" id="PTHR30055">
    <property type="entry name" value="HTH-TYPE TRANSCRIPTIONAL REGULATOR RUTR"/>
    <property type="match status" value="1"/>
</dbReference>
<evidence type="ECO:0000256" key="1">
    <source>
        <dbReference type="ARBA" id="ARBA00023015"/>
    </source>
</evidence>
<dbReference type="PANTHER" id="PTHR30055:SF234">
    <property type="entry name" value="HTH-TYPE TRANSCRIPTIONAL REGULATOR BETI"/>
    <property type="match status" value="1"/>
</dbReference>
<dbReference type="Gene3D" id="1.10.357.10">
    <property type="entry name" value="Tetracycline Repressor, domain 2"/>
    <property type="match status" value="1"/>
</dbReference>
<evidence type="ECO:0000256" key="4">
    <source>
        <dbReference type="PROSITE-ProRule" id="PRU00335"/>
    </source>
</evidence>
<name>A0ABS2W6E2_9GAMM</name>
<feature type="domain" description="HTH tetR-type" evidence="5">
    <location>
        <begin position="12"/>
        <end position="72"/>
    </location>
</feature>
<reference evidence="6 7" key="1">
    <citation type="submission" date="2021-02" db="EMBL/GenBank/DDBJ databases">
        <title>A novel species of genus Amphritea isolated from a fishpond in China.</title>
        <authorList>
            <person name="Lu H."/>
        </authorList>
    </citation>
    <scope>NUCLEOTIDE SEQUENCE [LARGE SCALE GENOMIC DNA]</scope>
    <source>
        <strain evidence="6 7">RP18W</strain>
    </source>
</reference>
<feature type="DNA-binding region" description="H-T-H motif" evidence="4">
    <location>
        <begin position="35"/>
        <end position="54"/>
    </location>
</feature>
<keyword evidence="1" id="KW-0805">Transcription regulation</keyword>
<dbReference type="Pfam" id="PF00440">
    <property type="entry name" value="TetR_N"/>
    <property type="match status" value="1"/>
</dbReference>
<dbReference type="PRINTS" id="PR00455">
    <property type="entry name" value="HTHTETR"/>
</dbReference>
<accession>A0ABS2W6E2</accession>
<organism evidence="6 7">
    <name type="scientific">Amphritea pacifica</name>
    <dbReference type="NCBI Taxonomy" id="2811233"/>
    <lineage>
        <taxon>Bacteria</taxon>
        <taxon>Pseudomonadati</taxon>
        <taxon>Pseudomonadota</taxon>
        <taxon>Gammaproteobacteria</taxon>
        <taxon>Oceanospirillales</taxon>
        <taxon>Oceanospirillaceae</taxon>
        <taxon>Amphritea</taxon>
    </lineage>
</organism>
<evidence type="ECO:0000313" key="7">
    <source>
        <dbReference type="Proteomes" id="UP000760472"/>
    </source>
</evidence>
<gene>
    <name evidence="6" type="ORF">JW498_07910</name>
</gene>
<keyword evidence="2 4" id="KW-0238">DNA-binding</keyword>
<sequence>MSPRQIDSQTRDQREEELLDAAMILIGAQGVEGLTMDKLVSAVPYSKGTVYGHFSGKEDLLLGLCNRGMALLVSMFKRAESFEGVTRERLLAWIYGYQLYARLYPMFFMLVITAKAPGVAEKASERQREKHIQLQALLSEGLLGLIRQALETAECGNPLNMTAEQIAFANWSASFGSISLLSRGTDRCNIRAGLALEESLLANVSLVLDGLNWRPLSSQFDYNTSLERIRCEIFADEVAMLTAGEMNHERCSSL</sequence>
<keyword evidence="3" id="KW-0804">Transcription</keyword>
<dbReference type="EMBL" id="JAFFZP010000009">
    <property type="protein sequence ID" value="MBN0987279.1"/>
    <property type="molecule type" value="Genomic_DNA"/>
</dbReference>
<comment type="caution">
    <text evidence="6">The sequence shown here is derived from an EMBL/GenBank/DDBJ whole genome shotgun (WGS) entry which is preliminary data.</text>
</comment>
<evidence type="ECO:0000256" key="2">
    <source>
        <dbReference type="ARBA" id="ARBA00023125"/>
    </source>
</evidence>
<dbReference type="RefSeq" id="WP_205213331.1">
    <property type="nucleotide sequence ID" value="NZ_JAFFZP010000009.1"/>
</dbReference>
<dbReference type="Proteomes" id="UP000760472">
    <property type="component" value="Unassembled WGS sequence"/>
</dbReference>
<dbReference type="InterPro" id="IPR050109">
    <property type="entry name" value="HTH-type_TetR-like_transc_reg"/>
</dbReference>
<evidence type="ECO:0000256" key="3">
    <source>
        <dbReference type="ARBA" id="ARBA00023163"/>
    </source>
</evidence>
<dbReference type="InterPro" id="IPR001647">
    <property type="entry name" value="HTH_TetR"/>
</dbReference>
<evidence type="ECO:0000259" key="5">
    <source>
        <dbReference type="PROSITE" id="PS50977"/>
    </source>
</evidence>
<evidence type="ECO:0000313" key="6">
    <source>
        <dbReference type="EMBL" id="MBN0987279.1"/>
    </source>
</evidence>
<dbReference type="InterPro" id="IPR009057">
    <property type="entry name" value="Homeodomain-like_sf"/>
</dbReference>
<dbReference type="SUPFAM" id="SSF46689">
    <property type="entry name" value="Homeodomain-like"/>
    <property type="match status" value="1"/>
</dbReference>